<keyword evidence="1" id="KW-1133">Transmembrane helix</keyword>
<dbReference type="GO" id="GO:0080120">
    <property type="term" value="P:CAAX-box protein maturation"/>
    <property type="evidence" value="ECO:0007669"/>
    <property type="project" value="UniProtKB-ARBA"/>
</dbReference>
<feature type="transmembrane region" description="Helical" evidence="1">
    <location>
        <begin position="221"/>
        <end position="239"/>
    </location>
</feature>
<dbReference type="PANTHER" id="PTHR39430:SF1">
    <property type="entry name" value="PROTEASE"/>
    <property type="match status" value="1"/>
</dbReference>
<feature type="transmembrane region" description="Helical" evidence="1">
    <location>
        <begin position="259"/>
        <end position="286"/>
    </location>
</feature>
<feature type="transmembrane region" description="Helical" evidence="1">
    <location>
        <begin position="197"/>
        <end position="214"/>
    </location>
</feature>
<dbReference type="InterPro" id="IPR003675">
    <property type="entry name" value="Rce1/LyrA-like_dom"/>
</dbReference>
<evidence type="ECO:0000259" key="2">
    <source>
        <dbReference type="Pfam" id="PF02517"/>
    </source>
</evidence>
<feature type="transmembrane region" description="Helical" evidence="1">
    <location>
        <begin position="171"/>
        <end position="191"/>
    </location>
</feature>
<evidence type="ECO:0000313" key="4">
    <source>
        <dbReference type="Proteomes" id="UP000654993"/>
    </source>
</evidence>
<name>A0A916QFL8_9BACL</name>
<evidence type="ECO:0000313" key="3">
    <source>
        <dbReference type="EMBL" id="GFR37527.1"/>
    </source>
</evidence>
<evidence type="ECO:0000256" key="1">
    <source>
        <dbReference type="SAM" id="Phobius"/>
    </source>
</evidence>
<organism evidence="3 4">
    <name type="scientific">Insulibacter thermoxylanivorax</name>
    <dbReference type="NCBI Taxonomy" id="2749268"/>
    <lineage>
        <taxon>Bacteria</taxon>
        <taxon>Bacillati</taxon>
        <taxon>Bacillota</taxon>
        <taxon>Bacilli</taxon>
        <taxon>Bacillales</taxon>
        <taxon>Paenibacillaceae</taxon>
        <taxon>Insulibacter</taxon>
    </lineage>
</organism>
<reference evidence="3" key="2">
    <citation type="journal article" date="2021" name="Data Brief">
        <title>Draft genome sequence data of the facultative, thermophilic, xylanolytic bacterium Paenibacillus sp. strain DA-C8.</title>
        <authorList>
            <person name="Chhe C."/>
            <person name="Uke A."/>
            <person name="Baramee S."/>
            <person name="Ungkulpasvich U."/>
            <person name="Tachaapaikoon C."/>
            <person name="Pason P."/>
            <person name="Waeonukul R."/>
            <person name="Ratanakhanokchai K."/>
            <person name="Kosugi A."/>
        </authorList>
    </citation>
    <scope>NUCLEOTIDE SEQUENCE</scope>
    <source>
        <strain evidence="3">DA-C8</strain>
    </source>
</reference>
<reference evidence="3" key="1">
    <citation type="submission" date="2020-08" db="EMBL/GenBank/DDBJ databases">
        <authorList>
            <person name="Uke A."/>
            <person name="Chhe C."/>
            <person name="Baramee S."/>
            <person name="Kosugi A."/>
        </authorList>
    </citation>
    <scope>NUCLEOTIDE SEQUENCE</scope>
    <source>
        <strain evidence="3">DA-C8</strain>
    </source>
</reference>
<keyword evidence="1" id="KW-0472">Membrane</keyword>
<feature type="transmembrane region" description="Helical" evidence="1">
    <location>
        <begin position="139"/>
        <end position="159"/>
    </location>
</feature>
<keyword evidence="4" id="KW-1185">Reference proteome</keyword>
<gene>
    <name evidence="3" type="ORF">PRECH8_08230</name>
</gene>
<dbReference type="RefSeq" id="WP_200965797.1">
    <property type="nucleotide sequence ID" value="NZ_BMAQ01000005.1"/>
</dbReference>
<feature type="domain" description="CAAX prenyl protease 2/Lysostaphin resistance protein A-like" evidence="2">
    <location>
        <begin position="140"/>
        <end position="233"/>
    </location>
</feature>
<feature type="transmembrane region" description="Helical" evidence="1">
    <location>
        <begin position="55"/>
        <end position="77"/>
    </location>
</feature>
<feature type="transmembrane region" description="Helical" evidence="1">
    <location>
        <begin position="97"/>
        <end position="119"/>
    </location>
</feature>
<sequence>MHIKDTIAKLILLFITALAIAFGLSVFVFILFVLLDAGNLHAYLSGGPFLGEKRMIMKFILHMAQSAGLIGAVLILYRHERWESQGWSLGWKERTPFRHALLGSFIGLVFIGIAVLFTWLSGHVHIFQFTALGSEPLSVYAWMNLVMLIVIAVSEEVFCRGYVQGLLMHRFGSLAGIIGSSAVFTLVHWYNHAMFDSILPVLNLFLTGLLLGICRAAANGLWLPVGIHVTWTVLYDYIFRSYAGGAPAEGLMNLDMLGAIIRTAGGFAVEGRIITMGFLLISILIADRWMHHNRRMWTRF</sequence>
<dbReference type="AlphaFoldDB" id="A0A916QFL8"/>
<comment type="caution">
    <text evidence="3">The sequence shown here is derived from an EMBL/GenBank/DDBJ whole genome shotgun (WGS) entry which is preliminary data.</text>
</comment>
<dbReference type="Proteomes" id="UP000654993">
    <property type="component" value="Unassembled WGS sequence"/>
</dbReference>
<dbReference type="PANTHER" id="PTHR39430">
    <property type="entry name" value="MEMBRANE-ASSOCIATED PROTEASE-RELATED"/>
    <property type="match status" value="1"/>
</dbReference>
<proteinExistence type="predicted"/>
<dbReference type="EMBL" id="BMAQ01000005">
    <property type="protein sequence ID" value="GFR37527.1"/>
    <property type="molecule type" value="Genomic_DNA"/>
</dbReference>
<protein>
    <recommendedName>
        <fullName evidence="2">CAAX prenyl protease 2/Lysostaphin resistance protein A-like domain-containing protein</fullName>
    </recommendedName>
</protein>
<keyword evidence="1" id="KW-0812">Transmembrane</keyword>
<feature type="transmembrane region" description="Helical" evidence="1">
    <location>
        <begin position="12"/>
        <end position="35"/>
    </location>
</feature>
<dbReference type="Pfam" id="PF02517">
    <property type="entry name" value="Rce1-like"/>
    <property type="match status" value="1"/>
</dbReference>
<accession>A0A916QFL8</accession>
<dbReference type="GO" id="GO:0004175">
    <property type="term" value="F:endopeptidase activity"/>
    <property type="evidence" value="ECO:0007669"/>
    <property type="project" value="UniProtKB-ARBA"/>
</dbReference>